<dbReference type="AlphaFoldDB" id="A0AAV7HHL4"/>
<keyword evidence="2" id="KW-0472">Membrane</keyword>
<keyword evidence="2" id="KW-0812">Transmembrane</keyword>
<evidence type="ECO:0008006" key="5">
    <source>
        <dbReference type="Google" id="ProtNLM"/>
    </source>
</evidence>
<name>A0AAV7HHL4_DENCH</name>
<evidence type="ECO:0000256" key="2">
    <source>
        <dbReference type="SAM" id="Phobius"/>
    </source>
</evidence>
<gene>
    <name evidence="3" type="ORF">IEQ34_003420</name>
</gene>
<reference evidence="3 4" key="1">
    <citation type="journal article" date="2021" name="Hortic Res">
        <title>Chromosome-scale assembly of the Dendrobium chrysotoxum genome enhances the understanding of orchid evolution.</title>
        <authorList>
            <person name="Zhang Y."/>
            <person name="Zhang G.Q."/>
            <person name="Zhang D."/>
            <person name="Liu X.D."/>
            <person name="Xu X.Y."/>
            <person name="Sun W.H."/>
            <person name="Yu X."/>
            <person name="Zhu X."/>
            <person name="Wang Z.W."/>
            <person name="Zhao X."/>
            <person name="Zhong W.Y."/>
            <person name="Chen H."/>
            <person name="Yin W.L."/>
            <person name="Huang T."/>
            <person name="Niu S.C."/>
            <person name="Liu Z.J."/>
        </authorList>
    </citation>
    <scope>NUCLEOTIDE SEQUENCE [LARGE SCALE GENOMIC DNA]</scope>
    <source>
        <strain evidence="3">Lindl</strain>
    </source>
</reference>
<proteinExistence type="predicted"/>
<sequence>MALVLNYFPNLCDHCKTLCHSKNECFHLHLHLHLRKSVPIKPRIVEDNVNLVPPCQPVGLINVSENVTNPVYNNIPNGINSNPSSSLNKLISPDDSLNKLKGGDKGKQVFNEDPSEGSRGLTPSANSVSNWEGDINSFNKGYSYINIDKFGDLNLVNVAKDKGIHNIFFYLFWSLWLNLLSLSLIKGLHFVVVYVLRLCFNGWFGFSLLAIIRVVVWAYAIICIVPSLVTQNDANAIAIISSTYMQNDYVSNDINLLTHNSSIPLIEHEVDIGPNIVIQLPIEEGGRNLEDGEIVTIVHSSSLDKCNVELVERENGFLEDDGMFIEGDCPQMTAIRDHPSGSKNFTSSYYNSDVFTDTEDMNITAKNFTRDDNDLSFFKVRSKRGRKPKSISL</sequence>
<keyword evidence="2" id="KW-1133">Transmembrane helix</keyword>
<keyword evidence="4" id="KW-1185">Reference proteome</keyword>
<evidence type="ECO:0000313" key="3">
    <source>
        <dbReference type="EMBL" id="KAH0468387.1"/>
    </source>
</evidence>
<evidence type="ECO:0000256" key="1">
    <source>
        <dbReference type="SAM" id="MobiDB-lite"/>
    </source>
</evidence>
<feature type="transmembrane region" description="Helical" evidence="2">
    <location>
        <begin position="203"/>
        <end position="222"/>
    </location>
</feature>
<feature type="region of interest" description="Disordered" evidence="1">
    <location>
        <begin position="102"/>
        <end position="125"/>
    </location>
</feature>
<evidence type="ECO:0000313" key="4">
    <source>
        <dbReference type="Proteomes" id="UP000775213"/>
    </source>
</evidence>
<organism evidence="3 4">
    <name type="scientific">Dendrobium chrysotoxum</name>
    <name type="common">Orchid</name>
    <dbReference type="NCBI Taxonomy" id="161865"/>
    <lineage>
        <taxon>Eukaryota</taxon>
        <taxon>Viridiplantae</taxon>
        <taxon>Streptophyta</taxon>
        <taxon>Embryophyta</taxon>
        <taxon>Tracheophyta</taxon>
        <taxon>Spermatophyta</taxon>
        <taxon>Magnoliopsida</taxon>
        <taxon>Liliopsida</taxon>
        <taxon>Asparagales</taxon>
        <taxon>Orchidaceae</taxon>
        <taxon>Epidendroideae</taxon>
        <taxon>Malaxideae</taxon>
        <taxon>Dendrobiinae</taxon>
        <taxon>Dendrobium</taxon>
    </lineage>
</organism>
<comment type="caution">
    <text evidence="3">The sequence shown here is derived from an EMBL/GenBank/DDBJ whole genome shotgun (WGS) entry which is preliminary data.</text>
</comment>
<dbReference type="EMBL" id="JAGFBR010000004">
    <property type="protein sequence ID" value="KAH0468387.1"/>
    <property type="molecule type" value="Genomic_DNA"/>
</dbReference>
<protein>
    <recommendedName>
        <fullName evidence="5">C2H2-type domain-containing protein</fullName>
    </recommendedName>
</protein>
<feature type="transmembrane region" description="Helical" evidence="2">
    <location>
        <begin position="167"/>
        <end position="196"/>
    </location>
</feature>
<dbReference type="Proteomes" id="UP000775213">
    <property type="component" value="Unassembled WGS sequence"/>
</dbReference>
<accession>A0AAV7HHL4</accession>